<dbReference type="InterPro" id="IPR029069">
    <property type="entry name" value="HotDog_dom_sf"/>
</dbReference>
<evidence type="ECO:0000313" key="3">
    <source>
        <dbReference type="EMBL" id="GAA1774992.1"/>
    </source>
</evidence>
<dbReference type="EMBL" id="BAAAPN010000103">
    <property type="protein sequence ID" value="GAA1774992.1"/>
    <property type="molecule type" value="Genomic_DNA"/>
</dbReference>
<reference evidence="3 4" key="1">
    <citation type="journal article" date="2019" name="Int. J. Syst. Evol. Microbiol.">
        <title>The Global Catalogue of Microorganisms (GCM) 10K type strain sequencing project: providing services to taxonomists for standard genome sequencing and annotation.</title>
        <authorList>
            <consortium name="The Broad Institute Genomics Platform"/>
            <consortium name="The Broad Institute Genome Sequencing Center for Infectious Disease"/>
            <person name="Wu L."/>
            <person name="Ma J."/>
        </authorList>
    </citation>
    <scope>NUCLEOTIDE SEQUENCE [LARGE SCALE GENOMIC DNA]</scope>
    <source>
        <strain evidence="3 4">JCM 15591</strain>
    </source>
</reference>
<dbReference type="RefSeq" id="WP_344068721.1">
    <property type="nucleotide sequence ID" value="NZ_BAAAPN010000103.1"/>
</dbReference>
<dbReference type="InterPro" id="IPR042171">
    <property type="entry name" value="Acyl-CoA_hotdog"/>
</dbReference>
<sequence length="262" mass="28562">MTAPEAYYLPLGEGRFESTTATQSPWDFAAQHGGPPSALCVREIERHHDDPTMRVARFTADFLAPIPQGVCRVTTRTVRPGRRVALVEAELTFGERAAVVMRAWLIHREDDRAEPADWAPPARGLPGPQEQRYFPGMDPAWGYGRSIEWRWASGAFDIEGPAAVWARPHTAIVAGEAPTHTQLVAAVADSTNGISAPLHLDGWLFIPPSITVTCLRPAEGEWIYLDAATHVAADGIGVAHATISDARGFVAYATQPVLIDRR</sequence>
<dbReference type="Proteomes" id="UP001501475">
    <property type="component" value="Unassembled WGS sequence"/>
</dbReference>
<organism evidence="3 4">
    <name type="scientific">Nostocoides vanveenii</name>
    <dbReference type="NCBI Taxonomy" id="330835"/>
    <lineage>
        <taxon>Bacteria</taxon>
        <taxon>Bacillati</taxon>
        <taxon>Actinomycetota</taxon>
        <taxon>Actinomycetes</taxon>
        <taxon>Micrococcales</taxon>
        <taxon>Intrasporangiaceae</taxon>
        <taxon>Nostocoides</taxon>
    </lineage>
</organism>
<accession>A0ABN2L4M6</accession>
<name>A0ABN2L4M6_9MICO</name>
<keyword evidence="4" id="KW-1185">Reference proteome</keyword>
<protein>
    <submittedName>
        <fullName evidence="3">Thioesterase family protein</fullName>
    </submittedName>
</protein>
<comment type="caution">
    <text evidence="3">The sequence shown here is derived from an EMBL/GenBank/DDBJ whole genome shotgun (WGS) entry which is preliminary data.</text>
</comment>
<dbReference type="InterPro" id="IPR049449">
    <property type="entry name" value="TesB_ACOT8-like_N"/>
</dbReference>
<dbReference type="Pfam" id="PF13622">
    <property type="entry name" value="4HBT_3"/>
    <property type="match status" value="1"/>
</dbReference>
<evidence type="ECO:0000313" key="4">
    <source>
        <dbReference type="Proteomes" id="UP001501475"/>
    </source>
</evidence>
<dbReference type="Gene3D" id="2.40.160.210">
    <property type="entry name" value="Acyl-CoA thioesterase, double hotdog domain"/>
    <property type="match status" value="1"/>
</dbReference>
<proteinExistence type="predicted"/>
<feature type="domain" description="Acyl-CoA thioesterase-like C-terminal" evidence="2">
    <location>
        <begin position="135"/>
        <end position="259"/>
    </location>
</feature>
<evidence type="ECO:0000259" key="2">
    <source>
        <dbReference type="Pfam" id="PF20789"/>
    </source>
</evidence>
<evidence type="ECO:0000259" key="1">
    <source>
        <dbReference type="Pfam" id="PF13622"/>
    </source>
</evidence>
<dbReference type="Pfam" id="PF20789">
    <property type="entry name" value="4HBT_3C"/>
    <property type="match status" value="1"/>
</dbReference>
<feature type="domain" description="Acyl-CoA thioesterase-like N-terminal HotDog" evidence="1">
    <location>
        <begin position="23"/>
        <end position="105"/>
    </location>
</feature>
<dbReference type="SUPFAM" id="SSF54637">
    <property type="entry name" value="Thioesterase/thiol ester dehydrase-isomerase"/>
    <property type="match status" value="2"/>
</dbReference>
<dbReference type="InterPro" id="IPR049450">
    <property type="entry name" value="ACOT8-like_C"/>
</dbReference>
<gene>
    <name evidence="3" type="ORF">GCM10009810_34860</name>
</gene>